<organism evidence="1 2">
    <name type="scientific">Hydrogeniiclostridium mannosilyticum</name>
    <dbReference type="NCBI Taxonomy" id="2764322"/>
    <lineage>
        <taxon>Bacteria</taxon>
        <taxon>Bacillati</taxon>
        <taxon>Bacillota</taxon>
        <taxon>Clostridia</taxon>
        <taxon>Eubacteriales</taxon>
        <taxon>Acutalibacteraceae</taxon>
        <taxon>Hydrogeniiclostridium</taxon>
    </lineage>
</organism>
<sequence length="64" mass="7167">MFLLDVQLGYRNEKRRTSDENKKALKSEGSCLITSKEINAAAKQPSIAGGFLLWYFVSYSCSSD</sequence>
<evidence type="ECO:0000313" key="2">
    <source>
        <dbReference type="Proteomes" id="UP000249377"/>
    </source>
</evidence>
<accession>A0A328UE06</accession>
<reference evidence="1 2" key="1">
    <citation type="submission" date="2018-06" db="EMBL/GenBank/DDBJ databases">
        <title>Noncontiguous genome sequence of Ruminococcaceae bacterium ASD2818.</title>
        <authorList>
            <person name="Chaplin A.V."/>
            <person name="Sokolova S.R."/>
            <person name="Kochetkova T.O."/>
            <person name="Goltsov A.Y."/>
            <person name="Trofimov D.Y."/>
            <person name="Efimov B.A."/>
        </authorList>
    </citation>
    <scope>NUCLEOTIDE SEQUENCE [LARGE SCALE GENOMIC DNA]</scope>
    <source>
        <strain evidence="1 2">ASD2818</strain>
    </source>
</reference>
<protein>
    <submittedName>
        <fullName evidence="1">Uncharacterized protein</fullName>
    </submittedName>
</protein>
<dbReference type="AlphaFoldDB" id="A0A328UE06"/>
<keyword evidence="2" id="KW-1185">Reference proteome</keyword>
<name>A0A328UE06_9FIRM</name>
<proteinExistence type="predicted"/>
<dbReference type="EMBL" id="QLYR01000005">
    <property type="protein sequence ID" value="RAQ28383.1"/>
    <property type="molecule type" value="Genomic_DNA"/>
</dbReference>
<evidence type="ECO:0000313" key="1">
    <source>
        <dbReference type="EMBL" id="RAQ28383.1"/>
    </source>
</evidence>
<comment type="caution">
    <text evidence="1">The sequence shown here is derived from an EMBL/GenBank/DDBJ whole genome shotgun (WGS) entry which is preliminary data.</text>
</comment>
<dbReference type="Proteomes" id="UP000249377">
    <property type="component" value="Unassembled WGS sequence"/>
</dbReference>
<gene>
    <name evidence="1" type="ORF">DPQ25_08600</name>
</gene>